<evidence type="ECO:0000256" key="9">
    <source>
        <dbReference type="ARBA" id="ARBA00023180"/>
    </source>
</evidence>
<dbReference type="InterPro" id="IPR013783">
    <property type="entry name" value="Ig-like_fold"/>
</dbReference>
<comment type="subcellular location">
    <subcellularLocation>
        <location evidence="1">Cell membrane</location>
        <topology evidence="1">Single-pass type I membrane protein</topology>
    </subcellularLocation>
</comment>
<dbReference type="PANTHER" id="PTHR25466">
    <property type="entry name" value="T-LYMPHOCYTE ACTIVATION ANTIGEN"/>
    <property type="match status" value="1"/>
</dbReference>
<keyword evidence="5 11" id="KW-1133">Transmembrane helix</keyword>
<dbReference type="GO" id="GO:0006955">
    <property type="term" value="P:immune response"/>
    <property type="evidence" value="ECO:0007669"/>
    <property type="project" value="TreeGrafter"/>
</dbReference>
<dbReference type="GO" id="GO:0009897">
    <property type="term" value="C:external side of plasma membrane"/>
    <property type="evidence" value="ECO:0007669"/>
    <property type="project" value="TreeGrafter"/>
</dbReference>
<feature type="transmembrane region" description="Helical" evidence="11">
    <location>
        <begin position="319"/>
        <end position="350"/>
    </location>
</feature>
<keyword evidence="15" id="KW-1185">Reference proteome</keyword>
<keyword evidence="2" id="KW-1003">Cell membrane</keyword>
<dbReference type="GO" id="GO:0042130">
    <property type="term" value="P:negative regulation of T cell proliferation"/>
    <property type="evidence" value="ECO:0007669"/>
    <property type="project" value="TreeGrafter"/>
</dbReference>
<keyword evidence="3 11" id="KW-0812">Transmembrane</keyword>
<dbReference type="OrthoDB" id="9983389at2759"/>
<evidence type="ECO:0000256" key="8">
    <source>
        <dbReference type="ARBA" id="ARBA00023170"/>
    </source>
</evidence>
<dbReference type="InterPro" id="IPR051713">
    <property type="entry name" value="T-cell_Activation_Regulation"/>
</dbReference>
<dbReference type="InterPro" id="IPR003598">
    <property type="entry name" value="Ig_sub2"/>
</dbReference>
<evidence type="ECO:0000256" key="12">
    <source>
        <dbReference type="SAM" id="SignalP"/>
    </source>
</evidence>
<evidence type="ECO:0000313" key="15">
    <source>
        <dbReference type="Proteomes" id="UP000694562"/>
    </source>
</evidence>
<reference evidence="14" key="1">
    <citation type="submission" date="2025-08" db="UniProtKB">
        <authorList>
            <consortium name="Ensembl"/>
        </authorList>
    </citation>
    <scope>IDENTIFICATION</scope>
</reference>
<keyword evidence="8" id="KW-0675">Receptor</keyword>
<dbReference type="FunFam" id="2.60.40.10:FF:000142">
    <property type="entry name" value="V-set domain-containing T-cell activation inhibitor 1"/>
    <property type="match status" value="1"/>
</dbReference>
<evidence type="ECO:0000256" key="10">
    <source>
        <dbReference type="ARBA" id="ARBA00023319"/>
    </source>
</evidence>
<dbReference type="InterPro" id="IPR013106">
    <property type="entry name" value="Ig_V-set"/>
</dbReference>
<keyword evidence="9" id="KW-0325">Glycoprotein</keyword>
<dbReference type="InterPro" id="IPR007110">
    <property type="entry name" value="Ig-like_dom"/>
</dbReference>
<evidence type="ECO:0000256" key="1">
    <source>
        <dbReference type="ARBA" id="ARBA00004251"/>
    </source>
</evidence>
<dbReference type="SMART" id="SM00408">
    <property type="entry name" value="IGc2"/>
    <property type="match status" value="2"/>
</dbReference>
<feature type="domain" description="Ig-like" evidence="13">
    <location>
        <begin position="204"/>
        <end position="306"/>
    </location>
</feature>
<evidence type="ECO:0000256" key="4">
    <source>
        <dbReference type="ARBA" id="ARBA00022729"/>
    </source>
</evidence>
<dbReference type="Proteomes" id="UP000694562">
    <property type="component" value="Unplaced"/>
</dbReference>
<dbReference type="AlphaFoldDB" id="A0A8C4UD78"/>
<dbReference type="SMART" id="SM00406">
    <property type="entry name" value="IGv"/>
    <property type="match status" value="2"/>
</dbReference>
<keyword evidence="10" id="KW-0393">Immunoglobulin domain</keyword>
<evidence type="ECO:0000259" key="13">
    <source>
        <dbReference type="PROSITE" id="PS50835"/>
    </source>
</evidence>
<dbReference type="PROSITE" id="PS50835">
    <property type="entry name" value="IG_LIKE"/>
    <property type="match status" value="2"/>
</dbReference>
<dbReference type="Pfam" id="PF07686">
    <property type="entry name" value="V-set"/>
    <property type="match status" value="2"/>
</dbReference>
<feature type="signal peptide" evidence="12">
    <location>
        <begin position="1"/>
        <end position="21"/>
    </location>
</feature>
<dbReference type="GO" id="GO:0007166">
    <property type="term" value="P:cell surface receptor signaling pathway"/>
    <property type="evidence" value="ECO:0007669"/>
    <property type="project" value="TreeGrafter"/>
</dbReference>
<evidence type="ECO:0000256" key="2">
    <source>
        <dbReference type="ARBA" id="ARBA00022475"/>
    </source>
</evidence>
<accession>A0A8C4UD78</accession>
<dbReference type="Gene3D" id="2.60.40.10">
    <property type="entry name" value="Immunoglobulins"/>
    <property type="match status" value="3"/>
</dbReference>
<dbReference type="GO" id="GO:0071222">
    <property type="term" value="P:cellular response to lipopolysaccharide"/>
    <property type="evidence" value="ECO:0007669"/>
    <property type="project" value="TreeGrafter"/>
</dbReference>
<dbReference type="GO" id="GO:0031295">
    <property type="term" value="P:T cell costimulation"/>
    <property type="evidence" value="ECO:0007669"/>
    <property type="project" value="TreeGrafter"/>
</dbReference>
<name>A0A8C4UD78_FALTI</name>
<dbReference type="GO" id="GO:0042102">
    <property type="term" value="P:positive regulation of T cell proliferation"/>
    <property type="evidence" value="ECO:0007669"/>
    <property type="project" value="TreeGrafter"/>
</dbReference>
<evidence type="ECO:0000256" key="6">
    <source>
        <dbReference type="ARBA" id="ARBA00023136"/>
    </source>
</evidence>
<keyword evidence="7" id="KW-1015">Disulfide bond</keyword>
<protein>
    <submittedName>
        <fullName evidence="14">HERV-H LTR-associating 2</fullName>
    </submittedName>
</protein>
<keyword evidence="4 12" id="KW-0732">Signal</keyword>
<evidence type="ECO:0000313" key="14">
    <source>
        <dbReference type="Ensembl" id="ENSFTIP00000008824.1"/>
    </source>
</evidence>
<dbReference type="OMA" id="TIYEPRV"/>
<dbReference type="InterPro" id="IPR036179">
    <property type="entry name" value="Ig-like_dom_sf"/>
</dbReference>
<dbReference type="InterPro" id="IPR003599">
    <property type="entry name" value="Ig_sub"/>
</dbReference>
<dbReference type="PANTHER" id="PTHR25466:SF14">
    <property type="entry name" value="BUTYROPHILIN SUBFAMILY 2 MEMBER A2-LIKE-RELATED"/>
    <property type="match status" value="1"/>
</dbReference>
<dbReference type="SMART" id="SM00409">
    <property type="entry name" value="IG"/>
    <property type="match status" value="2"/>
</dbReference>
<dbReference type="Ensembl" id="ENSFTIT00000009216.1">
    <property type="protein sequence ID" value="ENSFTIP00000008824.1"/>
    <property type="gene ID" value="ENSFTIG00000005968.1"/>
</dbReference>
<feature type="domain" description="Ig-like" evidence="13">
    <location>
        <begin position="7"/>
        <end position="122"/>
    </location>
</feature>
<reference evidence="14" key="2">
    <citation type="submission" date="2025-09" db="UniProtKB">
        <authorList>
            <consortium name="Ensembl"/>
        </authorList>
    </citation>
    <scope>IDENTIFICATION</scope>
</reference>
<evidence type="ECO:0000256" key="11">
    <source>
        <dbReference type="SAM" id="Phobius"/>
    </source>
</evidence>
<feature type="chain" id="PRO_5034105329" evidence="12">
    <location>
        <begin position="22"/>
        <end position="361"/>
    </location>
</feature>
<evidence type="ECO:0000256" key="5">
    <source>
        <dbReference type="ARBA" id="ARBA00022989"/>
    </source>
</evidence>
<proteinExistence type="predicted"/>
<sequence>MKGQKIPSLLLSLFHIGTTLWDFTEQETVMGVFSKDCILPCPFPPGDDKVIYWKKGDKNVHSYYYQKDQLERQDLDYRHRTQLFHENIPSGNASLKLSNLTLTDEGLYNCYVGTQQTKTEVEVMLRVRVSSYYALEYQKTVKGRMLKCYAFHTYPAPHIFWVQGNTSIQETDQEETRDGVLYSLRSDQNIINTADPYYCRIHLPHEEWAAEWKMQDPLSHVEGSSATIPCEYSDNIANTEGFSVVWTLNRNAVISVLASFNGTSHSYQPRVHINQTNFSLVLYDLTVDDSGEYLCNISTPHYIKLTVRTLEVGNSGNRIVALGVIPAVVLVAGVCFCIWCKVCTVVRGFIFKGISKLKSRP</sequence>
<evidence type="ECO:0000256" key="7">
    <source>
        <dbReference type="ARBA" id="ARBA00023157"/>
    </source>
</evidence>
<keyword evidence="6 11" id="KW-0472">Membrane</keyword>
<organism evidence="14 15">
    <name type="scientific">Falco tinnunculus</name>
    <name type="common">Common kestrel</name>
    <dbReference type="NCBI Taxonomy" id="100819"/>
    <lineage>
        <taxon>Eukaryota</taxon>
        <taxon>Metazoa</taxon>
        <taxon>Chordata</taxon>
        <taxon>Craniata</taxon>
        <taxon>Vertebrata</taxon>
        <taxon>Euteleostomi</taxon>
        <taxon>Archelosauria</taxon>
        <taxon>Archosauria</taxon>
        <taxon>Dinosauria</taxon>
        <taxon>Saurischia</taxon>
        <taxon>Theropoda</taxon>
        <taxon>Coelurosauria</taxon>
        <taxon>Aves</taxon>
        <taxon>Neognathae</taxon>
        <taxon>Neoaves</taxon>
        <taxon>Telluraves</taxon>
        <taxon>Australaves</taxon>
        <taxon>Falconiformes</taxon>
        <taxon>Falconidae</taxon>
        <taxon>Falco</taxon>
    </lineage>
</organism>
<evidence type="ECO:0000256" key="3">
    <source>
        <dbReference type="ARBA" id="ARBA00022692"/>
    </source>
</evidence>
<dbReference type="SUPFAM" id="SSF48726">
    <property type="entry name" value="Immunoglobulin"/>
    <property type="match status" value="2"/>
</dbReference>